<dbReference type="Pfam" id="PF06338">
    <property type="entry name" value="ComK"/>
    <property type="match status" value="1"/>
</dbReference>
<evidence type="ECO:0000313" key="1">
    <source>
        <dbReference type="EMBL" id="MDM8156498.1"/>
    </source>
</evidence>
<dbReference type="InterPro" id="IPR010461">
    <property type="entry name" value="ComK"/>
</dbReference>
<gene>
    <name evidence="1" type="ORF">QUV96_02455</name>
</gene>
<dbReference type="RefSeq" id="WP_289606969.1">
    <property type="nucleotide sequence ID" value="NZ_JAUDCG010000007.1"/>
</dbReference>
<protein>
    <submittedName>
        <fullName evidence="1">Competence protein ComK</fullName>
    </submittedName>
</protein>
<reference evidence="1" key="1">
    <citation type="submission" date="2023-06" db="EMBL/GenBank/DDBJ databases">
        <title>Identification and characterization of horizontal gene transfer across gut microbiota members of farm animals based on homology search.</title>
        <authorList>
            <person name="Schwarzerova J."/>
            <person name="Nykrynova M."/>
            <person name="Jureckova K."/>
            <person name="Cejkova D."/>
            <person name="Rychlik I."/>
        </authorList>
    </citation>
    <scope>NUCLEOTIDE SEQUENCE</scope>
    <source>
        <strain evidence="1">ET39</strain>
    </source>
</reference>
<comment type="caution">
    <text evidence="1">The sequence shown here is derived from an EMBL/GenBank/DDBJ whole genome shotgun (WGS) entry which is preliminary data.</text>
</comment>
<evidence type="ECO:0000313" key="2">
    <source>
        <dbReference type="Proteomes" id="UP001529340"/>
    </source>
</evidence>
<keyword evidence="2" id="KW-1185">Reference proteome</keyword>
<accession>A0ABT7UA34</accession>
<name>A0ABT7UA34_9FIRM</name>
<sequence length="137" mass="15990">MILYLNYEWNSSCVCISTDHGKEYRPCRSVSAFLNKRCQQEGSTLKGRREAFAQIMTARKHIPILTSIRRRELFMPFGPCSSPDAIWINLGAVSDYHPMESETCITFVNGEHLTIPYRYSVVRRQMERSRLYIDFLS</sequence>
<reference evidence="1" key="2">
    <citation type="submission" date="2023-06" db="EMBL/GenBank/DDBJ databases">
        <authorList>
            <person name="Zeman M."/>
            <person name="Kubasova T."/>
            <person name="Jahodarova E."/>
            <person name="Nykrynova M."/>
            <person name="Rychlik I."/>
        </authorList>
    </citation>
    <scope>NUCLEOTIDE SEQUENCE</scope>
    <source>
        <strain evidence="1">ET39</strain>
    </source>
</reference>
<proteinExistence type="predicted"/>
<organism evidence="1 2">
    <name type="scientific">Amedibacillus dolichus</name>
    <dbReference type="NCBI Taxonomy" id="31971"/>
    <lineage>
        <taxon>Bacteria</taxon>
        <taxon>Bacillati</taxon>
        <taxon>Bacillota</taxon>
        <taxon>Erysipelotrichia</taxon>
        <taxon>Erysipelotrichales</taxon>
        <taxon>Erysipelotrichaceae</taxon>
        <taxon>Amedibacillus</taxon>
    </lineage>
</organism>
<dbReference type="EMBL" id="JAUDCG010000007">
    <property type="protein sequence ID" value="MDM8156498.1"/>
    <property type="molecule type" value="Genomic_DNA"/>
</dbReference>
<dbReference type="Proteomes" id="UP001529340">
    <property type="component" value="Unassembled WGS sequence"/>
</dbReference>